<organism evidence="1 2">
    <name type="scientific">Pocillopora meandrina</name>
    <dbReference type="NCBI Taxonomy" id="46732"/>
    <lineage>
        <taxon>Eukaryota</taxon>
        <taxon>Metazoa</taxon>
        <taxon>Cnidaria</taxon>
        <taxon>Anthozoa</taxon>
        <taxon>Hexacorallia</taxon>
        <taxon>Scleractinia</taxon>
        <taxon>Astrocoeniina</taxon>
        <taxon>Pocilloporidae</taxon>
        <taxon>Pocillopora</taxon>
    </lineage>
</organism>
<dbReference type="EMBL" id="CALNXJ010000007">
    <property type="protein sequence ID" value="CAH3044954.1"/>
    <property type="molecule type" value="Genomic_DNA"/>
</dbReference>
<sequence length="135" mass="15491">LYPLFDLGLDDKALRIGHWNVNRLTSTKFEKIKLFLSGESGRPQVDMLFLNEIFLKPDIPDSLYAVPGFTIYRCDRISKCDGGVLAFVNQDLRVKRRADLENAHLEIIWLAVFPFKSKRSLSISGIYRPPFVLFG</sequence>
<keyword evidence="2" id="KW-1185">Reference proteome</keyword>
<dbReference type="SUPFAM" id="SSF56219">
    <property type="entry name" value="DNase I-like"/>
    <property type="match status" value="1"/>
</dbReference>
<feature type="non-terminal residue" evidence="1">
    <location>
        <position position="1"/>
    </location>
</feature>
<name>A0AAU9W3J9_9CNID</name>
<protein>
    <submittedName>
        <fullName evidence="1">Uncharacterized protein</fullName>
    </submittedName>
</protein>
<evidence type="ECO:0000313" key="2">
    <source>
        <dbReference type="Proteomes" id="UP001159428"/>
    </source>
</evidence>
<dbReference type="Gene3D" id="3.60.10.10">
    <property type="entry name" value="Endonuclease/exonuclease/phosphatase"/>
    <property type="match status" value="1"/>
</dbReference>
<evidence type="ECO:0000313" key="1">
    <source>
        <dbReference type="EMBL" id="CAH3044954.1"/>
    </source>
</evidence>
<dbReference type="Proteomes" id="UP001159428">
    <property type="component" value="Unassembled WGS sequence"/>
</dbReference>
<gene>
    <name evidence="1" type="ORF">PMEA_00031487</name>
</gene>
<dbReference type="InterPro" id="IPR036691">
    <property type="entry name" value="Endo/exonu/phosph_ase_sf"/>
</dbReference>
<comment type="caution">
    <text evidence="1">The sequence shown here is derived from an EMBL/GenBank/DDBJ whole genome shotgun (WGS) entry which is preliminary data.</text>
</comment>
<reference evidence="1 2" key="1">
    <citation type="submission" date="2022-05" db="EMBL/GenBank/DDBJ databases">
        <authorList>
            <consortium name="Genoscope - CEA"/>
            <person name="William W."/>
        </authorList>
    </citation>
    <scope>NUCLEOTIDE SEQUENCE [LARGE SCALE GENOMIC DNA]</scope>
</reference>
<dbReference type="AlphaFoldDB" id="A0AAU9W3J9"/>
<accession>A0AAU9W3J9</accession>
<proteinExistence type="predicted"/>